<dbReference type="GO" id="GO:0005576">
    <property type="term" value="C:extracellular region"/>
    <property type="evidence" value="ECO:0007669"/>
    <property type="project" value="UniProtKB-SubCell"/>
</dbReference>
<protein>
    <submittedName>
        <fullName evidence="14">Peroxidase</fullName>
    </submittedName>
</protein>
<proteinExistence type="predicted"/>
<evidence type="ECO:0000256" key="5">
    <source>
        <dbReference type="ARBA" id="ARBA00022692"/>
    </source>
</evidence>
<feature type="region of interest" description="Disordered" evidence="10">
    <location>
        <begin position="1264"/>
        <end position="1388"/>
    </location>
</feature>
<evidence type="ECO:0000256" key="10">
    <source>
        <dbReference type="SAM" id="MobiDB-lite"/>
    </source>
</evidence>
<organism evidence="14 15">
    <name type="scientific">Ectocarpus siliculosus</name>
    <name type="common">Brown alga</name>
    <name type="synonym">Conferva siliculosa</name>
    <dbReference type="NCBI Taxonomy" id="2880"/>
    <lineage>
        <taxon>Eukaryota</taxon>
        <taxon>Sar</taxon>
        <taxon>Stramenopiles</taxon>
        <taxon>Ochrophyta</taxon>
        <taxon>PX clade</taxon>
        <taxon>Phaeophyceae</taxon>
        <taxon>Ectocarpales</taxon>
        <taxon>Ectocarpaceae</taxon>
        <taxon>Ectocarpus</taxon>
    </lineage>
</organism>
<dbReference type="InterPro" id="IPR001199">
    <property type="entry name" value="Cyt_B5-like_heme/steroid-bd"/>
</dbReference>
<evidence type="ECO:0000256" key="9">
    <source>
        <dbReference type="ARBA" id="ARBA00023180"/>
    </source>
</evidence>
<dbReference type="OrthoDB" id="823504at2759"/>
<keyword evidence="4" id="KW-0964">Secreted</keyword>
<feature type="compositionally biased region" description="Basic and acidic residues" evidence="10">
    <location>
        <begin position="1421"/>
        <end position="1437"/>
    </location>
</feature>
<reference evidence="14 15" key="1">
    <citation type="journal article" date="2010" name="Nature">
        <title>The Ectocarpus genome and the independent evolution of multicellularity in brown algae.</title>
        <authorList>
            <person name="Cock J.M."/>
            <person name="Sterck L."/>
            <person name="Rouze P."/>
            <person name="Scornet D."/>
            <person name="Allen A.E."/>
            <person name="Amoutzias G."/>
            <person name="Anthouard V."/>
            <person name="Artiguenave F."/>
            <person name="Aury J.M."/>
            <person name="Badger J.H."/>
            <person name="Beszteri B."/>
            <person name="Billiau K."/>
            <person name="Bonnet E."/>
            <person name="Bothwell J.H."/>
            <person name="Bowler C."/>
            <person name="Boyen C."/>
            <person name="Brownlee C."/>
            <person name="Carrano C.J."/>
            <person name="Charrier B."/>
            <person name="Cho G.Y."/>
            <person name="Coelho S.M."/>
            <person name="Collen J."/>
            <person name="Corre E."/>
            <person name="Da Silva C."/>
            <person name="Delage L."/>
            <person name="Delaroque N."/>
            <person name="Dittami S.M."/>
            <person name="Doulbeau S."/>
            <person name="Elias M."/>
            <person name="Farnham G."/>
            <person name="Gachon C.M."/>
            <person name="Gschloessl B."/>
            <person name="Heesch S."/>
            <person name="Jabbari K."/>
            <person name="Jubin C."/>
            <person name="Kawai H."/>
            <person name="Kimura K."/>
            <person name="Kloareg B."/>
            <person name="Kupper F.C."/>
            <person name="Lang D."/>
            <person name="Le Bail A."/>
            <person name="Leblanc C."/>
            <person name="Lerouge P."/>
            <person name="Lohr M."/>
            <person name="Lopez P.J."/>
            <person name="Martens C."/>
            <person name="Maumus F."/>
            <person name="Michel G."/>
            <person name="Miranda-Saavedra D."/>
            <person name="Morales J."/>
            <person name="Moreau H."/>
            <person name="Motomura T."/>
            <person name="Nagasato C."/>
            <person name="Napoli C.A."/>
            <person name="Nelson D.R."/>
            <person name="Nyvall-Collen P."/>
            <person name="Peters A.F."/>
            <person name="Pommier C."/>
            <person name="Potin P."/>
            <person name="Poulain J."/>
            <person name="Quesneville H."/>
            <person name="Read B."/>
            <person name="Rensing S.A."/>
            <person name="Ritter A."/>
            <person name="Rousvoal S."/>
            <person name="Samanta M."/>
            <person name="Samson G."/>
            <person name="Schroeder D.C."/>
            <person name="Segurens B."/>
            <person name="Strittmatter M."/>
            <person name="Tonon T."/>
            <person name="Tregear J.W."/>
            <person name="Valentin K."/>
            <person name="von Dassow P."/>
            <person name="Yamagishi T."/>
            <person name="Van de Peer Y."/>
            <person name="Wincker P."/>
        </authorList>
    </citation>
    <scope>NUCLEOTIDE SEQUENCE [LARGE SCALE GENOMIC DNA]</scope>
    <source>
        <strain evidence="15">Ec32 / CCAP1310/4</strain>
    </source>
</reference>
<keyword evidence="14" id="KW-0575">Peroxidase</keyword>
<keyword evidence="15" id="KW-1185">Reference proteome</keyword>
<dbReference type="Gene3D" id="1.20.120.1770">
    <property type="match status" value="1"/>
</dbReference>
<gene>
    <name evidence="14" type="ORF">Esi_0083_0090</name>
</gene>
<keyword evidence="8 11" id="KW-0472">Membrane</keyword>
<dbReference type="OMA" id="YDWISER"/>
<feature type="compositionally biased region" description="Polar residues" evidence="10">
    <location>
        <begin position="1447"/>
        <end position="1456"/>
    </location>
</feature>
<feature type="region of interest" description="Disordered" evidence="10">
    <location>
        <begin position="1421"/>
        <end position="1456"/>
    </location>
</feature>
<dbReference type="GO" id="GO:0016020">
    <property type="term" value="C:membrane"/>
    <property type="evidence" value="ECO:0007669"/>
    <property type="project" value="UniProtKB-SubCell"/>
</dbReference>
<dbReference type="Proteomes" id="UP000002630">
    <property type="component" value="Linkage Group LG15"/>
</dbReference>
<feature type="domain" description="Cytochrome b5 heme-binding" evidence="12">
    <location>
        <begin position="880"/>
        <end position="969"/>
    </location>
</feature>
<dbReference type="InterPro" id="IPR037120">
    <property type="entry name" value="Haem_peroxidase_sf_animal"/>
</dbReference>
<keyword evidence="5 11" id="KW-0812">Transmembrane</keyword>
<dbReference type="InterPro" id="IPR045266">
    <property type="entry name" value="DOH_DOMON"/>
</dbReference>
<feature type="transmembrane region" description="Helical" evidence="11">
    <location>
        <begin position="729"/>
        <end position="746"/>
    </location>
</feature>
<dbReference type="GO" id="GO:0006979">
    <property type="term" value="P:response to oxidative stress"/>
    <property type="evidence" value="ECO:0007669"/>
    <property type="project" value="InterPro"/>
</dbReference>
<comment type="subcellular location">
    <subcellularLocation>
        <location evidence="1">Membrane</location>
    </subcellularLocation>
    <subcellularLocation>
        <location evidence="2">Secreted</location>
    </subcellularLocation>
</comment>
<sequence length="1489" mass="162704">MKTILLGALQGQPRELMTDVFLSSPPSVSDMNAVAIAWGQLLLLDLSYTVDNSSEPFDIACDDGGGSVDVWCPLGEASDPIPFFRSEATVTDSVRNPINYASSFIDLDFVYGRSEDAADALRTFEDGMLSMADDNMPIKNDDGTWLIADQRTARFPLTFALHVVLLLEHNRCCVDVAPGENYTGDEDIYQACRGWTIATFQHITEDELMILLMGRSIGDWTVYQDDDDGGRRRLSPEQRRELLFTFDYYNDTVDPSADVFVTVAMTAAFESALPSTLRIVSEGYVATDYDHLELTVAAEDITGLFEHSAIGDILRGAVLSPAMAVGAHYASAVSNASPLFKLPVDMVQRGRDHGVPSYNDVRGAYGLPEATDFSDVSSDGDVVQLLDAAYGGEIDNLDACTGALAEDKEASLGGIFGYLLHTAWVDQLYRSLFGDRYHHLHSRPIENVSLVSISQLLNRTLGLTALPESGFTVPEVTVCTGQCEATGTSGVSLAERYGISWEVEDETLLISLSVLGIGDSGMIGIGFGGLSMTDAQDFIICEVFSTGGAECTDRSPTGGRSEPQPDTFQLGLEVTNVTTGGGWTTVKFSRERATLDAEDYDLFEDIENEADTLVIYSFKKGEGVGQHPNTNRGAATINFVTGDVDTQCDGETSFVSLHGALMLIAWMIIAPWGIYYARYRKGDAIKWAGREWYEMHEEIMIVASEAVLPLGITAVFASRGRTSEAHARWGYYMIAAVAMQIFTGWMRTKGLEAKHSNFSLFHRFNKFFHIWAGRFAYAAGVVQCYRGLELVSSDDELIFSAGDGLDLQLGSFGWVKDILFPAWFALIAGSFLILETQKQYHRFFKKGAANVCGVVSIVNELHDTSIRNNGGRLIPRTLDLPIYSISAFNDKVLSGQTWLMVDEAVLDVSDFAQRHPGGRRLILNALGTDVTQELLGQENSVGHAMSFPPHVHTGSAWRIIRSLVVGYIEEKDVGEPAAALEDQQEQEEAEEKVEPSTGDPACSGTNNRKIRVAGRAVMLTNRLALGDDNLATKAMRLNDLAAIPACIPAPTRRPTNLVATSSSASRFGNQPKEIDAPQRVDDKEGVLGSNTDLFERFQVCPLLFRERMGAASAVGRGHLPSKRPVYRYIFSCPANGQAQAQAVSGVCYFNMRAQEEGKGVVQRAYNAFAVRLLDVEPPTPGGRVAWTKGFAKLPKIVPAGETTEGILCIEMRIRMYHDGAMSKLLEKLSQDTDNAAVQLQGPFLINKLAPPPVYRNVIMIAAGTGVNPRTPRSPRGRGWSSCGRARPRPTSTVPMKSRPCKFNLDSSSGKPPPYRTPSRTGHGDEQPPPYRTPGRDGSRPADGKEKRTTTGVGKLLPKKTWRNLRRSDSSTPGAHRRPPIQDSSTYQVGDGLVRGKVNREILETVFGEALTTPIAADNRQREVKSLLRSDSDISDEKEGQDEDDGDLTSTDQTSRKLQVVVSGPSEFVANVWQLLDQMGVPSGCMVLLD</sequence>
<feature type="compositionally biased region" description="Acidic residues" evidence="10">
    <location>
        <begin position="982"/>
        <end position="991"/>
    </location>
</feature>
<feature type="compositionally biased region" description="Basic and acidic residues" evidence="10">
    <location>
        <begin position="1333"/>
        <end position="1348"/>
    </location>
</feature>
<dbReference type="Gene3D" id="1.10.640.10">
    <property type="entry name" value="Haem peroxidase domain superfamily, animal type"/>
    <property type="match status" value="1"/>
</dbReference>
<dbReference type="SMART" id="SM00665">
    <property type="entry name" value="B561"/>
    <property type="match status" value="1"/>
</dbReference>
<keyword evidence="14" id="KW-0560">Oxidoreductase</keyword>
<evidence type="ECO:0000256" key="2">
    <source>
        <dbReference type="ARBA" id="ARBA00004613"/>
    </source>
</evidence>
<evidence type="ECO:0000256" key="6">
    <source>
        <dbReference type="ARBA" id="ARBA00022982"/>
    </source>
</evidence>
<keyword evidence="9" id="KW-0325">Glycoprotein</keyword>
<dbReference type="SUPFAM" id="SSF55856">
    <property type="entry name" value="Cytochrome b5-like heme/steroid binding domain"/>
    <property type="match status" value="1"/>
</dbReference>
<evidence type="ECO:0000256" key="8">
    <source>
        <dbReference type="ARBA" id="ARBA00023136"/>
    </source>
</evidence>
<dbReference type="SUPFAM" id="SSF48113">
    <property type="entry name" value="Heme-dependent peroxidases"/>
    <property type="match status" value="1"/>
</dbReference>
<dbReference type="PANTHER" id="PTHR11475:SF4">
    <property type="entry name" value="CHORION PEROXIDASE"/>
    <property type="match status" value="1"/>
</dbReference>
<evidence type="ECO:0000313" key="15">
    <source>
        <dbReference type="Proteomes" id="UP000002630"/>
    </source>
</evidence>
<dbReference type="InParanoid" id="D7G7J1"/>
<dbReference type="CDD" id="cd08760">
    <property type="entry name" value="Cyt_b561_FRRS1_like"/>
    <property type="match status" value="1"/>
</dbReference>
<dbReference type="PROSITE" id="PS50255">
    <property type="entry name" value="CYTOCHROME_B5_2"/>
    <property type="match status" value="1"/>
</dbReference>
<dbReference type="Gene3D" id="3.10.120.10">
    <property type="entry name" value="Cytochrome b5-like heme/steroid binding domain"/>
    <property type="match status" value="1"/>
</dbReference>
<keyword evidence="7 11" id="KW-1133">Transmembrane helix</keyword>
<evidence type="ECO:0000256" key="7">
    <source>
        <dbReference type="ARBA" id="ARBA00022989"/>
    </source>
</evidence>
<dbReference type="eggNOG" id="KOG2408">
    <property type="taxonomic scope" value="Eukaryota"/>
</dbReference>
<dbReference type="STRING" id="2880.D7G7J1"/>
<feature type="transmembrane region" description="Helical" evidence="11">
    <location>
        <begin position="657"/>
        <end position="677"/>
    </location>
</feature>
<evidence type="ECO:0000313" key="14">
    <source>
        <dbReference type="EMBL" id="CBJ27733.1"/>
    </source>
</evidence>
<evidence type="ECO:0000259" key="12">
    <source>
        <dbReference type="PROSITE" id="PS50255"/>
    </source>
</evidence>
<name>D7G7J1_ECTSI</name>
<evidence type="ECO:0000256" key="11">
    <source>
        <dbReference type="SAM" id="Phobius"/>
    </source>
</evidence>
<dbReference type="InterPro" id="IPR010255">
    <property type="entry name" value="Haem_peroxidase_sf"/>
</dbReference>
<evidence type="ECO:0000256" key="3">
    <source>
        <dbReference type="ARBA" id="ARBA00022448"/>
    </source>
</evidence>
<dbReference type="GO" id="GO:0004601">
    <property type="term" value="F:peroxidase activity"/>
    <property type="evidence" value="ECO:0007669"/>
    <property type="project" value="UniProtKB-KW"/>
</dbReference>
<dbReference type="InterPro" id="IPR005018">
    <property type="entry name" value="DOMON_domain"/>
</dbReference>
<dbReference type="InterPro" id="IPR036400">
    <property type="entry name" value="Cyt_B5-like_heme/steroid_sf"/>
</dbReference>
<dbReference type="GO" id="GO:0020037">
    <property type="term" value="F:heme binding"/>
    <property type="evidence" value="ECO:0007669"/>
    <property type="project" value="InterPro"/>
</dbReference>
<dbReference type="PANTHER" id="PTHR11475">
    <property type="entry name" value="OXIDASE/PEROXIDASE"/>
    <property type="match status" value="1"/>
</dbReference>
<evidence type="ECO:0000256" key="1">
    <source>
        <dbReference type="ARBA" id="ARBA00004370"/>
    </source>
</evidence>
<dbReference type="PROSITE" id="PS50836">
    <property type="entry name" value="DOMON"/>
    <property type="match status" value="1"/>
</dbReference>
<keyword evidence="6" id="KW-0249">Electron transport</keyword>
<feature type="region of interest" description="Disordered" evidence="10">
    <location>
        <begin position="978"/>
        <end position="1006"/>
    </location>
</feature>
<dbReference type="Pfam" id="PF00173">
    <property type="entry name" value="Cyt-b5"/>
    <property type="match status" value="1"/>
</dbReference>
<dbReference type="EMBL" id="FN649740">
    <property type="protein sequence ID" value="CBJ27733.1"/>
    <property type="molecule type" value="Genomic_DNA"/>
</dbReference>
<dbReference type="CDD" id="cd09631">
    <property type="entry name" value="DOMON_DOH"/>
    <property type="match status" value="1"/>
</dbReference>
<dbReference type="PROSITE" id="PS50292">
    <property type="entry name" value="PEROXIDASE_3"/>
    <property type="match status" value="1"/>
</dbReference>
<accession>D7G7J1</accession>
<dbReference type="InterPro" id="IPR019791">
    <property type="entry name" value="Haem_peroxidase_animal"/>
</dbReference>
<evidence type="ECO:0000256" key="4">
    <source>
        <dbReference type="ARBA" id="ARBA00022525"/>
    </source>
</evidence>
<evidence type="ECO:0000259" key="13">
    <source>
        <dbReference type="PROSITE" id="PS50836"/>
    </source>
</evidence>
<keyword evidence="3" id="KW-0813">Transport</keyword>
<dbReference type="EMBL" id="FN649064">
    <property type="protein sequence ID" value="CBJ27733.1"/>
    <property type="molecule type" value="Genomic_DNA"/>
</dbReference>
<feature type="domain" description="DOMON" evidence="13">
    <location>
        <begin position="495"/>
        <end position="619"/>
    </location>
</feature>
<dbReference type="InterPro" id="IPR006593">
    <property type="entry name" value="Cyt_b561/ferric_Rdtase_TM"/>
</dbReference>
<dbReference type="Pfam" id="PF03098">
    <property type="entry name" value="An_peroxidase"/>
    <property type="match status" value="1"/>
</dbReference>